<name>A0A7L7KUC3_9MOLU</name>
<dbReference type="HAMAP" id="MF_02088">
    <property type="entry name" value="Q_prec_transport"/>
    <property type="match status" value="1"/>
</dbReference>
<feature type="transmembrane region" description="Helical" evidence="1">
    <location>
        <begin position="30"/>
        <end position="50"/>
    </location>
</feature>
<organism evidence="2 3">
    <name type="scientific">Candidatus Xianfuyuplasma coldseepsis</name>
    <dbReference type="NCBI Taxonomy" id="2782163"/>
    <lineage>
        <taxon>Bacteria</taxon>
        <taxon>Bacillati</taxon>
        <taxon>Mycoplasmatota</taxon>
        <taxon>Mollicutes</taxon>
        <taxon>Candidatus Izemoplasmatales</taxon>
        <taxon>Candidatus Izemoplasmataceae</taxon>
        <taxon>Candidatus Xianfuyuplasma</taxon>
    </lineage>
</organism>
<keyword evidence="1" id="KW-1133">Transmembrane helix</keyword>
<comment type="subcellular location">
    <subcellularLocation>
        <location evidence="1">Cell membrane</location>
        <topology evidence="1">Multi-pass membrane protein</topology>
    </subcellularLocation>
</comment>
<keyword evidence="1" id="KW-1003">Cell membrane</keyword>
<dbReference type="PANTHER" id="PTHR34300:SF2">
    <property type="entry name" value="QUEUOSINE PRECURSOR TRANSPORTER-RELATED"/>
    <property type="match status" value="1"/>
</dbReference>
<sequence length="235" mass="26720">MSNELLWLLFAMVNFILIVGMYKLFGKTGLFAWIALGTIIANIQVTKTIMFELGDITIIATLGNIMYGTLFLITDTLSEKYGHKMAKKAVYIGFYSLLATVIIMQMAIAFNPLDEQDIFHIAIVNIFDVMPQIAGASLLAYIVSQLFDVFMFQKIRSKFPADKYLWLRNNGSTMLSQLIDTTLFVPLAFIGWQPWDIIGEIFITTYIIKVIVAMLDTPFVYLMKRITPLPLLNEE</sequence>
<dbReference type="Pfam" id="PF02592">
    <property type="entry name" value="Vut_1"/>
    <property type="match status" value="1"/>
</dbReference>
<keyword evidence="1" id="KW-0812">Transmembrane</keyword>
<dbReference type="InterPro" id="IPR003744">
    <property type="entry name" value="YhhQ"/>
</dbReference>
<dbReference type="KEGG" id="xcl:G4Z02_08835"/>
<dbReference type="GO" id="GO:0005886">
    <property type="term" value="C:plasma membrane"/>
    <property type="evidence" value="ECO:0007669"/>
    <property type="project" value="UniProtKB-SubCell"/>
</dbReference>
<evidence type="ECO:0000313" key="3">
    <source>
        <dbReference type="Proteomes" id="UP000514720"/>
    </source>
</evidence>
<accession>A0A7L7KUC3</accession>
<evidence type="ECO:0000256" key="1">
    <source>
        <dbReference type="HAMAP-Rule" id="MF_02088"/>
    </source>
</evidence>
<feature type="transmembrane region" description="Helical" evidence="1">
    <location>
        <begin position="6"/>
        <end position="25"/>
    </location>
</feature>
<dbReference type="NCBIfam" id="TIGR00697">
    <property type="entry name" value="queuosine precursor transporter"/>
    <property type="match status" value="1"/>
</dbReference>
<evidence type="ECO:0000313" key="2">
    <source>
        <dbReference type="EMBL" id="QMS85846.1"/>
    </source>
</evidence>
<comment type="function">
    <text evidence="1">Involved in the import of queuosine (Q) precursors, required for Q precursor salvage.</text>
</comment>
<dbReference type="PANTHER" id="PTHR34300">
    <property type="entry name" value="QUEUOSINE PRECURSOR TRANSPORTER-RELATED"/>
    <property type="match status" value="1"/>
</dbReference>
<proteinExistence type="inferred from homology"/>
<dbReference type="GO" id="GO:0022857">
    <property type="term" value="F:transmembrane transporter activity"/>
    <property type="evidence" value="ECO:0007669"/>
    <property type="project" value="UniProtKB-UniRule"/>
</dbReference>
<protein>
    <recommendedName>
        <fullName evidence="1">Probable queuosine precursor transporter</fullName>
        <shortName evidence="1">Q precursor transporter</shortName>
    </recommendedName>
</protein>
<keyword evidence="1" id="KW-0472">Membrane</keyword>
<dbReference type="EMBL" id="CP048914">
    <property type="protein sequence ID" value="QMS85846.1"/>
    <property type="molecule type" value="Genomic_DNA"/>
</dbReference>
<dbReference type="RefSeq" id="WP_258877658.1">
    <property type="nucleotide sequence ID" value="NZ_CP048914.1"/>
</dbReference>
<dbReference type="Proteomes" id="UP000514720">
    <property type="component" value="Chromosome"/>
</dbReference>
<feature type="transmembrane region" description="Helical" evidence="1">
    <location>
        <begin position="130"/>
        <end position="152"/>
    </location>
</feature>
<keyword evidence="1" id="KW-0813">Transport</keyword>
<dbReference type="AlphaFoldDB" id="A0A7L7KUC3"/>
<reference evidence="2 3" key="1">
    <citation type="submission" date="2020-02" db="EMBL/GenBank/DDBJ databases">
        <authorList>
            <person name="Zheng R.K."/>
            <person name="Sun C.M."/>
        </authorList>
    </citation>
    <scope>NUCLEOTIDE SEQUENCE [LARGE SCALE GENOMIC DNA]</scope>
    <source>
        <strain evidence="3">zrk13</strain>
    </source>
</reference>
<keyword evidence="3" id="KW-1185">Reference proteome</keyword>
<feature type="transmembrane region" description="Helical" evidence="1">
    <location>
        <begin position="173"/>
        <end position="195"/>
    </location>
</feature>
<feature type="transmembrane region" description="Helical" evidence="1">
    <location>
        <begin position="201"/>
        <end position="222"/>
    </location>
</feature>
<comment type="similarity">
    <text evidence="1">Belongs to the vitamin uptake transporter (VUT/ECF) (TC 2.A.88) family. Q precursor transporter subfamily.</text>
</comment>
<feature type="transmembrane region" description="Helical" evidence="1">
    <location>
        <begin position="89"/>
        <end position="110"/>
    </location>
</feature>
<feature type="transmembrane region" description="Helical" evidence="1">
    <location>
        <begin position="56"/>
        <end position="77"/>
    </location>
</feature>
<gene>
    <name evidence="2" type="ORF">G4Z02_08835</name>
</gene>